<sequence>MMAIQIAIIDYPESLKTATYGFIEMFQLANRIIIDQHLSYHFESTIIQVPAPDINPALNLQFDIILLPPSNQSSYYLQPDLNLIGWLSNQHKNGAIISAACAGVFILAETQLLKKRSVTTHWALSQLFKQHHPDIPLDSDKILINHRDVITAGGMMSWLDLGFEIVSQYSHPHVMRQLGKMMVVDTGQREQRYYQQFSPIFNHGDSDILSIQKMLQTDFSQRFTIRNLANQCCLTERTFLRRFIKATQQKPTQYIQRLRIQHACHLLETSTQSFEWVAHSVGYEDVSACRKVFINIMGLTPSEFRQRFHINHSVNASLK</sequence>
<organism evidence="4 5">
    <name type="scientific">Vibrio cortegadensis</name>
    <dbReference type="NCBI Taxonomy" id="1328770"/>
    <lineage>
        <taxon>Bacteria</taxon>
        <taxon>Pseudomonadati</taxon>
        <taxon>Pseudomonadota</taxon>
        <taxon>Gammaproteobacteria</taxon>
        <taxon>Vibrionales</taxon>
        <taxon>Vibrionaceae</taxon>
        <taxon>Vibrio</taxon>
    </lineage>
</organism>
<gene>
    <name evidence="4" type="ORF">ACED38_06535</name>
</gene>
<evidence type="ECO:0000256" key="2">
    <source>
        <dbReference type="ARBA" id="ARBA00023163"/>
    </source>
</evidence>
<dbReference type="InterPro" id="IPR018060">
    <property type="entry name" value="HTH_AraC"/>
</dbReference>
<dbReference type="SUPFAM" id="SSF46689">
    <property type="entry name" value="Homeodomain-like"/>
    <property type="match status" value="2"/>
</dbReference>
<feature type="domain" description="HTH araC/xylS-type" evidence="3">
    <location>
        <begin position="209"/>
        <end position="307"/>
    </location>
</feature>
<accession>A0ABV4M4T2</accession>
<dbReference type="InterPro" id="IPR009057">
    <property type="entry name" value="Homeodomain-like_sf"/>
</dbReference>
<dbReference type="EMBL" id="JBGOOT010000003">
    <property type="protein sequence ID" value="MEZ8194544.1"/>
    <property type="molecule type" value="Genomic_DNA"/>
</dbReference>
<dbReference type="Gene3D" id="3.40.50.880">
    <property type="match status" value="1"/>
</dbReference>
<dbReference type="Pfam" id="PF01965">
    <property type="entry name" value="DJ-1_PfpI"/>
    <property type="match status" value="1"/>
</dbReference>
<dbReference type="SMART" id="SM00342">
    <property type="entry name" value="HTH_ARAC"/>
    <property type="match status" value="1"/>
</dbReference>
<name>A0ABV4M4T2_9VIBR</name>
<dbReference type="RefSeq" id="WP_371730033.1">
    <property type="nucleotide sequence ID" value="NZ_JBGOOT010000003.1"/>
</dbReference>
<evidence type="ECO:0000256" key="1">
    <source>
        <dbReference type="ARBA" id="ARBA00023015"/>
    </source>
</evidence>
<keyword evidence="5" id="KW-1185">Reference proteome</keyword>
<proteinExistence type="predicted"/>
<evidence type="ECO:0000313" key="5">
    <source>
        <dbReference type="Proteomes" id="UP001569153"/>
    </source>
</evidence>
<reference evidence="4 5" key="1">
    <citation type="submission" date="2024-06" db="EMBL/GenBank/DDBJ databases">
        <authorList>
            <person name="Steensen K."/>
            <person name="Seneca J."/>
            <person name="Bartlau N."/>
            <person name="Yu A.X."/>
            <person name="Polz M.F."/>
        </authorList>
    </citation>
    <scope>NUCLEOTIDE SEQUENCE [LARGE SCALE GENOMIC DNA]</scope>
    <source>
        <strain evidence="4 5">FF146</strain>
    </source>
</reference>
<dbReference type="SUPFAM" id="SSF52317">
    <property type="entry name" value="Class I glutamine amidotransferase-like"/>
    <property type="match status" value="1"/>
</dbReference>
<dbReference type="PANTHER" id="PTHR43130:SF3">
    <property type="entry name" value="HTH-TYPE TRANSCRIPTIONAL REGULATOR RV1931C"/>
    <property type="match status" value="1"/>
</dbReference>
<keyword evidence="2" id="KW-0804">Transcription</keyword>
<dbReference type="Gene3D" id="1.10.10.60">
    <property type="entry name" value="Homeodomain-like"/>
    <property type="match status" value="2"/>
</dbReference>
<dbReference type="PANTHER" id="PTHR43130">
    <property type="entry name" value="ARAC-FAMILY TRANSCRIPTIONAL REGULATOR"/>
    <property type="match status" value="1"/>
</dbReference>
<keyword evidence="1" id="KW-0805">Transcription regulation</keyword>
<dbReference type="PROSITE" id="PS01124">
    <property type="entry name" value="HTH_ARAC_FAMILY_2"/>
    <property type="match status" value="1"/>
</dbReference>
<dbReference type="InterPro" id="IPR029062">
    <property type="entry name" value="Class_I_gatase-like"/>
</dbReference>
<dbReference type="InterPro" id="IPR052158">
    <property type="entry name" value="INH-QAR"/>
</dbReference>
<evidence type="ECO:0000259" key="3">
    <source>
        <dbReference type="PROSITE" id="PS01124"/>
    </source>
</evidence>
<dbReference type="Proteomes" id="UP001569153">
    <property type="component" value="Unassembled WGS sequence"/>
</dbReference>
<dbReference type="InterPro" id="IPR002818">
    <property type="entry name" value="DJ-1/PfpI"/>
</dbReference>
<dbReference type="Pfam" id="PF12833">
    <property type="entry name" value="HTH_18"/>
    <property type="match status" value="1"/>
</dbReference>
<protein>
    <submittedName>
        <fullName evidence="4">GlxA family transcriptional regulator</fullName>
    </submittedName>
</protein>
<evidence type="ECO:0000313" key="4">
    <source>
        <dbReference type="EMBL" id="MEZ8194544.1"/>
    </source>
</evidence>
<comment type="caution">
    <text evidence="4">The sequence shown here is derived from an EMBL/GenBank/DDBJ whole genome shotgun (WGS) entry which is preliminary data.</text>
</comment>